<feature type="transmembrane region" description="Helical" evidence="6">
    <location>
        <begin position="168"/>
        <end position="188"/>
    </location>
</feature>
<evidence type="ECO:0000256" key="2">
    <source>
        <dbReference type="ARBA" id="ARBA00022723"/>
    </source>
</evidence>
<dbReference type="GO" id="GO:0006506">
    <property type="term" value="P:GPI anchor biosynthetic process"/>
    <property type="evidence" value="ECO:0007669"/>
    <property type="project" value="InterPro"/>
</dbReference>
<keyword evidence="3" id="KW-0378">Hydrolase</keyword>
<dbReference type="STRING" id="667725.A0A0L0FDI6"/>
<evidence type="ECO:0000313" key="7">
    <source>
        <dbReference type="EMBL" id="KNC74103.1"/>
    </source>
</evidence>
<evidence type="ECO:0008006" key="9">
    <source>
        <dbReference type="Google" id="ProtNLM"/>
    </source>
</evidence>
<dbReference type="GO" id="GO:0016787">
    <property type="term" value="F:hydrolase activity"/>
    <property type="evidence" value="ECO:0007669"/>
    <property type="project" value="UniProtKB-KW"/>
</dbReference>
<comment type="cofactor">
    <cofactor evidence="1">
        <name>Mn(2+)</name>
        <dbReference type="ChEBI" id="CHEBI:29035"/>
    </cofactor>
</comment>
<keyword evidence="4 6" id="KW-0472">Membrane</keyword>
<sequence>MGAPESERQAIMGIRPPKSYTSPPRNKAGFDVLKMDVTKHLTKVLKPRFVFSGHTHNHCTFVQPGCHTPELTVSTFNWRNRHDPSFVLSVIAPQKDRDPKERVNIGGKRQSSTIDDTADVESLLQAHIDKTVAGNDVLQRVEGLDEFYFGAGGVRSVRCKAPDENTVYLLYATAVCILVLSLVEMYCFSVYGAMRRALWCDVIVEEIRESSGGCCNSPAAPKED</sequence>
<dbReference type="GO" id="GO:0016020">
    <property type="term" value="C:membrane"/>
    <property type="evidence" value="ECO:0007669"/>
    <property type="project" value="GOC"/>
</dbReference>
<evidence type="ECO:0000256" key="3">
    <source>
        <dbReference type="ARBA" id="ARBA00022801"/>
    </source>
</evidence>
<evidence type="ECO:0000256" key="5">
    <source>
        <dbReference type="ARBA" id="ARBA00023211"/>
    </source>
</evidence>
<protein>
    <recommendedName>
        <fullName evidence="9">Calcineurin-like phosphoesterase domain-containing protein</fullName>
    </recommendedName>
</protein>
<keyword evidence="6" id="KW-0812">Transmembrane</keyword>
<accession>A0A0L0FDI6</accession>
<keyword evidence="6" id="KW-1133">Transmembrane helix</keyword>
<organism evidence="7 8">
    <name type="scientific">Sphaeroforma arctica JP610</name>
    <dbReference type="NCBI Taxonomy" id="667725"/>
    <lineage>
        <taxon>Eukaryota</taxon>
        <taxon>Ichthyosporea</taxon>
        <taxon>Ichthyophonida</taxon>
        <taxon>Sphaeroforma</taxon>
    </lineage>
</organism>
<dbReference type="OrthoDB" id="9984693at2759"/>
<dbReference type="PANTHER" id="PTHR13315:SF0">
    <property type="entry name" value="METALLOPHOSPHOESTERASE 1"/>
    <property type="match status" value="1"/>
</dbReference>
<evidence type="ECO:0000313" key="8">
    <source>
        <dbReference type="Proteomes" id="UP000054560"/>
    </source>
</evidence>
<name>A0A0L0FDI6_9EUKA</name>
<dbReference type="EMBL" id="KQ244760">
    <property type="protein sequence ID" value="KNC74103.1"/>
    <property type="molecule type" value="Genomic_DNA"/>
</dbReference>
<evidence type="ECO:0000256" key="4">
    <source>
        <dbReference type="ARBA" id="ARBA00023136"/>
    </source>
</evidence>
<evidence type="ECO:0000256" key="1">
    <source>
        <dbReference type="ARBA" id="ARBA00001936"/>
    </source>
</evidence>
<dbReference type="GeneID" id="25913844"/>
<dbReference type="InterPro" id="IPR033308">
    <property type="entry name" value="PGAP5/Cdc1/Ted1"/>
</dbReference>
<reference evidence="7 8" key="1">
    <citation type="submission" date="2011-02" db="EMBL/GenBank/DDBJ databases">
        <title>The Genome Sequence of Sphaeroforma arctica JP610.</title>
        <authorList>
            <consortium name="The Broad Institute Genome Sequencing Platform"/>
            <person name="Russ C."/>
            <person name="Cuomo C."/>
            <person name="Young S.K."/>
            <person name="Zeng Q."/>
            <person name="Gargeya S."/>
            <person name="Alvarado L."/>
            <person name="Berlin A."/>
            <person name="Chapman S.B."/>
            <person name="Chen Z."/>
            <person name="Freedman E."/>
            <person name="Gellesch M."/>
            <person name="Goldberg J."/>
            <person name="Griggs A."/>
            <person name="Gujja S."/>
            <person name="Heilman E."/>
            <person name="Heiman D."/>
            <person name="Howarth C."/>
            <person name="Mehta T."/>
            <person name="Neiman D."/>
            <person name="Pearson M."/>
            <person name="Roberts A."/>
            <person name="Saif S."/>
            <person name="Shea T."/>
            <person name="Shenoy N."/>
            <person name="Sisk P."/>
            <person name="Stolte C."/>
            <person name="Sykes S."/>
            <person name="White J."/>
            <person name="Yandava C."/>
            <person name="Burger G."/>
            <person name="Gray M.W."/>
            <person name="Holland P.W.H."/>
            <person name="King N."/>
            <person name="Lang F.B.F."/>
            <person name="Roger A.J."/>
            <person name="Ruiz-Trillo I."/>
            <person name="Haas B."/>
            <person name="Nusbaum C."/>
            <person name="Birren B."/>
        </authorList>
    </citation>
    <scope>NUCLEOTIDE SEQUENCE [LARGE SCALE GENOMIC DNA]</scope>
    <source>
        <strain evidence="7 8">JP610</strain>
    </source>
</reference>
<dbReference type="PANTHER" id="PTHR13315">
    <property type="entry name" value="METALLO PHOSPHOESTERASE RELATED"/>
    <property type="match status" value="1"/>
</dbReference>
<gene>
    <name evidence="7" type="ORF">SARC_13340</name>
</gene>
<dbReference type="AlphaFoldDB" id="A0A0L0FDI6"/>
<keyword evidence="8" id="KW-1185">Reference proteome</keyword>
<dbReference type="GO" id="GO:0046872">
    <property type="term" value="F:metal ion binding"/>
    <property type="evidence" value="ECO:0007669"/>
    <property type="project" value="UniProtKB-KW"/>
</dbReference>
<dbReference type="Proteomes" id="UP000054560">
    <property type="component" value="Unassembled WGS sequence"/>
</dbReference>
<evidence type="ECO:0000256" key="6">
    <source>
        <dbReference type="SAM" id="Phobius"/>
    </source>
</evidence>
<proteinExistence type="predicted"/>
<keyword evidence="2" id="KW-0479">Metal-binding</keyword>
<dbReference type="RefSeq" id="XP_014148005.1">
    <property type="nucleotide sequence ID" value="XM_014292530.1"/>
</dbReference>
<dbReference type="eggNOG" id="KOG3662">
    <property type="taxonomic scope" value="Eukaryota"/>
</dbReference>
<keyword evidence="5" id="KW-0464">Manganese</keyword>